<evidence type="ECO:0008006" key="4">
    <source>
        <dbReference type="Google" id="ProtNLM"/>
    </source>
</evidence>
<dbReference type="OrthoDB" id="9803733at2"/>
<comment type="caution">
    <text evidence="2">The sequence shown here is derived from an EMBL/GenBank/DDBJ whole genome shotgun (WGS) entry which is preliminary data.</text>
</comment>
<dbReference type="RefSeq" id="WP_155608936.1">
    <property type="nucleotide sequence ID" value="NZ_WNZW01000001.1"/>
</dbReference>
<evidence type="ECO:0000256" key="1">
    <source>
        <dbReference type="SAM" id="MobiDB-lite"/>
    </source>
</evidence>
<dbReference type="Proteomes" id="UP000447876">
    <property type="component" value="Unassembled WGS sequence"/>
</dbReference>
<sequence>MARKRNFFTPSNDIFEFGLNPFQLSVYFYLARCANNAKEEAFPSYATIAEKTGMSERKAKNVVKELVSAGFIKKQRRWGERGGQSNVYVVEDPLTVELDGARGVKSDTPNMKNSEESSNGKGSGHILGTQSYTPQTVKSAYDALNGVHDMHSPSARGAQYKELYINNKDYKEKTYIDFDKIDDHSYFQIYNSVYKERFDKNHPRITEDQLRRLEVDICDLIECDISDEEFEEAARNHLFNLPPKNDGKIFPFIEAWKRHFEV</sequence>
<reference evidence="2 3" key="1">
    <citation type="submission" date="2019-11" db="EMBL/GenBank/DDBJ databases">
        <title>Draft genome sequences of five Paenibacillus species of dairy origin.</title>
        <authorList>
            <person name="Olajide A.M."/>
            <person name="Chen S."/>
            <person name="Lapointe G."/>
        </authorList>
    </citation>
    <scope>NUCLEOTIDE SEQUENCE [LARGE SCALE GENOMIC DNA]</scope>
    <source>
        <strain evidence="2 3">12CR55</strain>
    </source>
</reference>
<evidence type="ECO:0000313" key="3">
    <source>
        <dbReference type="Proteomes" id="UP000447876"/>
    </source>
</evidence>
<proteinExistence type="predicted"/>
<dbReference type="EMBL" id="WNZW01000001">
    <property type="protein sequence ID" value="MUG43444.1"/>
    <property type="molecule type" value="Genomic_DNA"/>
</dbReference>
<dbReference type="InterPro" id="IPR036388">
    <property type="entry name" value="WH-like_DNA-bd_sf"/>
</dbReference>
<evidence type="ECO:0000313" key="2">
    <source>
        <dbReference type="EMBL" id="MUG43444.1"/>
    </source>
</evidence>
<dbReference type="Gene3D" id="1.10.10.10">
    <property type="entry name" value="Winged helix-like DNA-binding domain superfamily/Winged helix DNA-binding domain"/>
    <property type="match status" value="1"/>
</dbReference>
<dbReference type="Pfam" id="PF13730">
    <property type="entry name" value="HTH_36"/>
    <property type="match status" value="1"/>
</dbReference>
<dbReference type="AlphaFoldDB" id="A0A7X2YYK5"/>
<name>A0A7X2YYK5_9BACL</name>
<protein>
    <recommendedName>
        <fullName evidence="4">Helix-turn-helix domain-containing protein</fullName>
    </recommendedName>
</protein>
<feature type="region of interest" description="Disordered" evidence="1">
    <location>
        <begin position="101"/>
        <end position="129"/>
    </location>
</feature>
<accession>A0A7X2YYK5</accession>
<organism evidence="2 3">
    <name type="scientific">Paenibacillus woosongensis</name>
    <dbReference type="NCBI Taxonomy" id="307580"/>
    <lineage>
        <taxon>Bacteria</taxon>
        <taxon>Bacillati</taxon>
        <taxon>Bacillota</taxon>
        <taxon>Bacilli</taxon>
        <taxon>Bacillales</taxon>
        <taxon>Paenibacillaceae</taxon>
        <taxon>Paenibacillus</taxon>
    </lineage>
</organism>
<gene>
    <name evidence="2" type="ORF">GNP95_00230</name>
</gene>
<dbReference type="SUPFAM" id="SSF46785">
    <property type="entry name" value="Winged helix' DNA-binding domain"/>
    <property type="match status" value="1"/>
</dbReference>
<dbReference type="InterPro" id="IPR036390">
    <property type="entry name" value="WH_DNA-bd_sf"/>
</dbReference>